<dbReference type="PANTHER" id="PTHR31672:SF13">
    <property type="entry name" value="F-BOX PROTEIN CPR30-LIKE"/>
    <property type="match status" value="1"/>
</dbReference>
<dbReference type="PANTHER" id="PTHR31672">
    <property type="entry name" value="BNACNNG10540D PROTEIN"/>
    <property type="match status" value="1"/>
</dbReference>
<gene>
    <name evidence="2" type="ORF">M0R45_032654</name>
</gene>
<dbReference type="Pfam" id="PF07734">
    <property type="entry name" value="FBA_1"/>
    <property type="match status" value="1"/>
</dbReference>
<proteinExistence type="predicted"/>
<evidence type="ECO:0000259" key="1">
    <source>
        <dbReference type="SMART" id="SM00256"/>
    </source>
</evidence>
<evidence type="ECO:0000313" key="3">
    <source>
        <dbReference type="Proteomes" id="UP001457282"/>
    </source>
</evidence>
<dbReference type="Proteomes" id="UP001457282">
    <property type="component" value="Unassembled WGS sequence"/>
</dbReference>
<dbReference type="Pfam" id="PF00646">
    <property type="entry name" value="F-box"/>
    <property type="match status" value="1"/>
</dbReference>
<name>A0AAW1WK09_RUBAR</name>
<protein>
    <recommendedName>
        <fullName evidence="1">F-box domain-containing protein</fullName>
    </recommendedName>
</protein>
<keyword evidence="3" id="KW-1185">Reference proteome</keyword>
<dbReference type="InterPro" id="IPR036047">
    <property type="entry name" value="F-box-like_dom_sf"/>
</dbReference>
<dbReference type="AlphaFoldDB" id="A0AAW1WK09"/>
<comment type="caution">
    <text evidence="2">The sequence shown here is derived from an EMBL/GenBank/DDBJ whole genome shotgun (WGS) entry which is preliminary data.</text>
</comment>
<dbReference type="CDD" id="cd22157">
    <property type="entry name" value="F-box_AtFBW1-like"/>
    <property type="match status" value="1"/>
</dbReference>
<dbReference type="EMBL" id="JBEDUW010000006">
    <property type="protein sequence ID" value="KAK9924274.1"/>
    <property type="molecule type" value="Genomic_DNA"/>
</dbReference>
<feature type="domain" description="F-box" evidence="1">
    <location>
        <begin position="13"/>
        <end position="51"/>
    </location>
</feature>
<dbReference type="NCBIfam" id="TIGR01640">
    <property type="entry name" value="F_box_assoc_1"/>
    <property type="match status" value="1"/>
</dbReference>
<dbReference type="SUPFAM" id="SSF81383">
    <property type="entry name" value="F-box domain"/>
    <property type="match status" value="1"/>
</dbReference>
<reference evidence="2 3" key="1">
    <citation type="journal article" date="2023" name="G3 (Bethesda)">
        <title>A chromosome-length genome assembly and annotation of blackberry (Rubus argutus, cv. 'Hillquist').</title>
        <authorList>
            <person name="Bruna T."/>
            <person name="Aryal R."/>
            <person name="Dudchenko O."/>
            <person name="Sargent D.J."/>
            <person name="Mead D."/>
            <person name="Buti M."/>
            <person name="Cavallini A."/>
            <person name="Hytonen T."/>
            <person name="Andres J."/>
            <person name="Pham M."/>
            <person name="Weisz D."/>
            <person name="Mascagni F."/>
            <person name="Usai G."/>
            <person name="Natali L."/>
            <person name="Bassil N."/>
            <person name="Fernandez G.E."/>
            <person name="Lomsadze A."/>
            <person name="Armour M."/>
            <person name="Olukolu B."/>
            <person name="Poorten T."/>
            <person name="Britton C."/>
            <person name="Davik J."/>
            <person name="Ashrafi H."/>
            <person name="Aiden E.L."/>
            <person name="Borodovsky M."/>
            <person name="Worthington M."/>
        </authorList>
    </citation>
    <scope>NUCLEOTIDE SEQUENCE [LARGE SCALE GENOMIC DNA]</scope>
    <source>
        <strain evidence="2">PI 553951</strain>
    </source>
</reference>
<accession>A0AAW1WK09</accession>
<evidence type="ECO:0000313" key="2">
    <source>
        <dbReference type="EMBL" id="KAK9924274.1"/>
    </source>
</evidence>
<dbReference type="InterPro" id="IPR006527">
    <property type="entry name" value="F-box-assoc_dom_typ1"/>
</dbReference>
<dbReference type="SMART" id="SM00256">
    <property type="entry name" value="FBOX"/>
    <property type="match status" value="1"/>
</dbReference>
<sequence length="378" mass="43002">MPDGCAAILSDHEDILVEVLARLPVKSLMRFRCVCTAWRSLIADPQFVKKHMKYDTGRGLGDNDLRLLFSMKPPSTMGLEDLKGLKDDDLVKRFTDDLVATRELDFPVSVDPRFDIVNVGTCNGLICIQFNKGEYVLWNPGTGDYNVLPKPSVSCYPRFYGFGYDKTTDDYKVVKGSHFETNGTGWEKPMIQVFSLKSGSWKTYPGPDNVCMRGQGKLLDGVLHWLWFKEWWQNESREIRPFSLAEEKFQEVMPIPCHGIGGLLISGNCLCVYSEPGSVRILMMKEYGVKESWTEVLYITFEIVPQIYDEICVVKPLWILENDDVLAYTVQQGGYLSLYKPKDKAFRNVIKPEGSYRFEAVIYRETLVSPVTGSLGDI</sequence>
<organism evidence="2 3">
    <name type="scientific">Rubus argutus</name>
    <name type="common">Southern blackberry</name>
    <dbReference type="NCBI Taxonomy" id="59490"/>
    <lineage>
        <taxon>Eukaryota</taxon>
        <taxon>Viridiplantae</taxon>
        <taxon>Streptophyta</taxon>
        <taxon>Embryophyta</taxon>
        <taxon>Tracheophyta</taxon>
        <taxon>Spermatophyta</taxon>
        <taxon>Magnoliopsida</taxon>
        <taxon>eudicotyledons</taxon>
        <taxon>Gunneridae</taxon>
        <taxon>Pentapetalae</taxon>
        <taxon>rosids</taxon>
        <taxon>fabids</taxon>
        <taxon>Rosales</taxon>
        <taxon>Rosaceae</taxon>
        <taxon>Rosoideae</taxon>
        <taxon>Rosoideae incertae sedis</taxon>
        <taxon>Rubus</taxon>
    </lineage>
</organism>
<dbReference type="InterPro" id="IPR001810">
    <property type="entry name" value="F-box_dom"/>
</dbReference>
<dbReference type="InterPro" id="IPR050796">
    <property type="entry name" value="SCF_F-box_component"/>
</dbReference>
<dbReference type="Gene3D" id="1.20.1280.50">
    <property type="match status" value="1"/>
</dbReference>
<dbReference type="InterPro" id="IPR017451">
    <property type="entry name" value="F-box-assoc_interact_dom"/>
</dbReference>